<dbReference type="Pfam" id="PF18419">
    <property type="entry name" value="ATP-grasp_6"/>
    <property type="match status" value="1"/>
</dbReference>
<dbReference type="eggNOG" id="COG2918">
    <property type="taxonomic scope" value="Bacteria"/>
</dbReference>
<comment type="similarity">
    <text evidence="13">In the N-terminal section; belongs to the glutamate--cysteine ligase type 1 family. Type 2 subfamily.</text>
</comment>
<dbReference type="UniPathway" id="UPA00142">
    <property type="reaction ID" value="UER00209"/>
</dbReference>
<dbReference type="PROSITE" id="PS50975">
    <property type="entry name" value="ATP_GRASP"/>
    <property type="match status" value="1"/>
</dbReference>
<keyword evidence="7 13" id="KW-0547">Nucleotide-binding</keyword>
<comment type="cofactor">
    <cofactor evidence="1">
        <name>Mn(2+)</name>
        <dbReference type="ChEBI" id="CHEBI:29035"/>
    </cofactor>
</comment>
<dbReference type="HAMAP" id="MF_00782">
    <property type="entry name" value="Glut_biosynth"/>
    <property type="match status" value="1"/>
</dbReference>
<dbReference type="PANTHER" id="PTHR38761:SF1">
    <property type="entry name" value="GLUTAMATE--CYSTEINE LIGASE"/>
    <property type="match status" value="1"/>
</dbReference>
<dbReference type="GO" id="GO:0046872">
    <property type="term" value="F:metal ion binding"/>
    <property type="evidence" value="ECO:0007669"/>
    <property type="project" value="UniProtKB-KW"/>
</dbReference>
<reference evidence="15 16" key="1">
    <citation type="submission" date="2013-08" db="EMBL/GenBank/DDBJ databases">
        <authorList>
            <person name="Weinstock G."/>
            <person name="Sodergren E."/>
            <person name="Wylie T."/>
            <person name="Fulton L."/>
            <person name="Fulton R."/>
            <person name="Fronick C."/>
            <person name="O'Laughlin M."/>
            <person name="Godfrey J."/>
            <person name="Miner T."/>
            <person name="Herter B."/>
            <person name="Appelbaum E."/>
            <person name="Cordes M."/>
            <person name="Lek S."/>
            <person name="Wollam A."/>
            <person name="Pepin K.H."/>
            <person name="Palsikar V.B."/>
            <person name="Mitreva M."/>
            <person name="Wilson R.K."/>
        </authorList>
    </citation>
    <scope>NUCLEOTIDE SEQUENCE [LARGE SCALE GENOMIC DNA]</scope>
    <source>
        <strain evidence="15 16">ATCC 700627</strain>
    </source>
</reference>
<dbReference type="EC" id="6.3.2.2" evidence="13"/>
<keyword evidence="11 13" id="KW-0511">Multifunctional enzyme</keyword>
<evidence type="ECO:0000313" key="16">
    <source>
        <dbReference type="Proteomes" id="UP000016637"/>
    </source>
</evidence>
<dbReference type="EMBL" id="AWVP01000001">
    <property type="protein sequence ID" value="ERK60723.1"/>
    <property type="molecule type" value="Genomic_DNA"/>
</dbReference>
<dbReference type="SUPFAM" id="SSF56059">
    <property type="entry name" value="Glutathione synthetase ATP-binding domain-like"/>
    <property type="match status" value="1"/>
</dbReference>
<proteinExistence type="inferred from homology"/>
<keyword evidence="6" id="KW-0479">Metal-binding</keyword>
<evidence type="ECO:0000256" key="1">
    <source>
        <dbReference type="ARBA" id="ARBA00001936"/>
    </source>
</evidence>
<evidence type="ECO:0000256" key="9">
    <source>
        <dbReference type="ARBA" id="ARBA00022842"/>
    </source>
</evidence>
<sequence>MSIMNIRKIVKENNLEELFNAVKIGIEKEGQRVLESGDISKTGHPKTFGIRQKHPYIQTDFAESQIELITSPENSEKNVLRYLAAIHEVVLKNLPTNEFIWPLSIPVKLPNEEDIKVAQFEDKWDVEYREYLVKKYGKYKQMVSGIHYNFQLSDNLMKSIADIENKDIVDVKNNIYMKLARQFIRYQWLLVYLYGASPLVEDKYYYNSNDKPKNYVRSIRMSRFGYVNDEDIVVSYNSLEEYIDNIVSYVETGKLIAEKEFYSSVRFRGEDTVKKFLNNGIKYIEFRLFDLNPYAPFGILEKDIRFIHLFIKTLVWIDEKDSVKSVEIGKEYSEKIALAHPLSKPEYLEEGLELLDNMKEMVKELKLSETDLILIEEKENELIDSTLTIGGRLVRDYKSSSPLEVGMKLAKEYKKQAMEKCYSLKAFENMELSTQALIEDAIRNGIKVDIIDENDQFIRLEWNNQVEYVKNGNMTSRDSYISPLIMENKIVTKKILAEQGFRVPKGYEVSTLDDAIMVFNYVKNKPIVIKPKSTNFGLGITIFKYGIDNIETYSEAINLALKEDKDVIIEEFIEGTEYRFFVIEGKTKAVLLRVPANVIGDGVHTIEELVEIKNNSPLRGDAKKTPLKKLELGEIEQLQLKEQGLTIHTVLKKGQVANLRENSNISTGGDSIDMTNEVHSSYKKLAVKIADAVLAKVCGVDLIIPDIKSEVDNNNYGVIEANFNPMMMMHIYPYEGKSRRLSLDILRMLFPDKNII</sequence>
<dbReference type="GO" id="GO:0005524">
    <property type="term" value="F:ATP binding"/>
    <property type="evidence" value="ECO:0007669"/>
    <property type="project" value="UniProtKB-UniRule"/>
</dbReference>
<dbReference type="eggNOG" id="COG1181">
    <property type="taxonomic scope" value="Bacteria"/>
</dbReference>
<dbReference type="Gene3D" id="3.30.590.20">
    <property type="match status" value="1"/>
</dbReference>
<keyword evidence="10" id="KW-0464">Manganese</keyword>
<evidence type="ECO:0000256" key="10">
    <source>
        <dbReference type="ARBA" id="ARBA00023211"/>
    </source>
</evidence>
<dbReference type="GO" id="GO:0004357">
    <property type="term" value="F:glutamate-cysteine ligase activity"/>
    <property type="evidence" value="ECO:0007669"/>
    <property type="project" value="UniProtKB-UniRule"/>
</dbReference>
<dbReference type="AlphaFoldDB" id="U2S4U0"/>
<keyword evidence="16" id="KW-1185">Reference proteome</keyword>
<gene>
    <name evidence="13" type="primary">gshAB</name>
    <name evidence="13" type="synonym">gshF</name>
    <name evidence="15" type="ORF">HMPREF1983_00001</name>
</gene>
<evidence type="ECO:0000256" key="7">
    <source>
        <dbReference type="ARBA" id="ARBA00022741"/>
    </source>
</evidence>
<dbReference type="HOGENOM" id="CLU_020728_1_0_9"/>
<name>U2S4U0_9BACL</name>
<evidence type="ECO:0000256" key="8">
    <source>
        <dbReference type="ARBA" id="ARBA00022840"/>
    </source>
</evidence>
<dbReference type="NCBIfam" id="NF002688">
    <property type="entry name" value="PRK02471.1"/>
    <property type="match status" value="1"/>
</dbReference>
<feature type="region of interest" description="Glutamate--cysteine ligase" evidence="13">
    <location>
        <begin position="1"/>
        <end position="337"/>
    </location>
</feature>
<evidence type="ECO:0000256" key="4">
    <source>
        <dbReference type="ARBA" id="ARBA00022598"/>
    </source>
</evidence>
<comment type="catalytic activity">
    <reaction evidence="12 13">
        <text>L-cysteine + L-glutamate + ATP = gamma-L-glutamyl-L-cysteine + ADP + phosphate + H(+)</text>
        <dbReference type="Rhea" id="RHEA:13285"/>
        <dbReference type="ChEBI" id="CHEBI:15378"/>
        <dbReference type="ChEBI" id="CHEBI:29985"/>
        <dbReference type="ChEBI" id="CHEBI:30616"/>
        <dbReference type="ChEBI" id="CHEBI:35235"/>
        <dbReference type="ChEBI" id="CHEBI:43474"/>
        <dbReference type="ChEBI" id="CHEBI:58173"/>
        <dbReference type="ChEBI" id="CHEBI:456216"/>
        <dbReference type="EC" id="6.3.2.2"/>
    </reaction>
</comment>
<keyword evidence="5 13" id="KW-0317">Glutathione biosynthesis</keyword>
<comment type="cofactor">
    <cofactor evidence="2">
        <name>Mg(2+)</name>
        <dbReference type="ChEBI" id="CHEBI:18420"/>
    </cofactor>
</comment>
<dbReference type="InterPro" id="IPR040657">
    <property type="entry name" value="GshAB_ATP-grasp"/>
</dbReference>
<dbReference type="InterPro" id="IPR006334">
    <property type="entry name" value="Glut_cys_ligase"/>
</dbReference>
<comment type="pathway">
    <text evidence="13">Sulfur metabolism; glutathione biosynthesis; glutathione from L-cysteine and L-glutamate: step 2/2.</text>
</comment>
<dbReference type="InterPro" id="IPR006335">
    <property type="entry name" value="Glut_biosynth"/>
</dbReference>
<keyword evidence="8 13" id="KW-0067">ATP-binding</keyword>
<organism evidence="15 16">
    <name type="scientific">Gemella bergeri ATCC 700627</name>
    <dbReference type="NCBI Taxonomy" id="1321820"/>
    <lineage>
        <taxon>Bacteria</taxon>
        <taxon>Bacillati</taxon>
        <taxon>Bacillota</taxon>
        <taxon>Bacilli</taxon>
        <taxon>Bacillales</taxon>
        <taxon>Gemellaceae</taxon>
        <taxon>Gemella</taxon>
    </lineage>
</organism>
<dbReference type="Pfam" id="PF02655">
    <property type="entry name" value="ATP-grasp_3"/>
    <property type="match status" value="1"/>
</dbReference>
<dbReference type="SUPFAM" id="SSF55931">
    <property type="entry name" value="Glutamine synthetase/guanido kinase"/>
    <property type="match status" value="1"/>
</dbReference>
<keyword evidence="4 13" id="KW-0436">Ligase</keyword>
<comment type="pathway">
    <text evidence="3 13">Sulfur metabolism; glutathione biosynthesis; glutathione from L-cysteine and L-glutamate: step 1/2.</text>
</comment>
<feature type="domain" description="ATP-grasp" evidence="14">
    <location>
        <begin position="493"/>
        <end position="750"/>
    </location>
</feature>
<dbReference type="EC" id="6.3.2.3" evidence="13"/>
<evidence type="ECO:0000259" key="14">
    <source>
        <dbReference type="PROSITE" id="PS50975"/>
    </source>
</evidence>
<evidence type="ECO:0000256" key="12">
    <source>
        <dbReference type="ARBA" id="ARBA00048819"/>
    </source>
</evidence>
<dbReference type="GO" id="GO:0005829">
    <property type="term" value="C:cytosol"/>
    <property type="evidence" value="ECO:0007669"/>
    <property type="project" value="TreeGrafter"/>
</dbReference>
<evidence type="ECO:0000256" key="5">
    <source>
        <dbReference type="ARBA" id="ARBA00022684"/>
    </source>
</evidence>
<evidence type="ECO:0000313" key="15">
    <source>
        <dbReference type="EMBL" id="ERK60723.1"/>
    </source>
</evidence>
<keyword evidence="9" id="KW-0460">Magnesium</keyword>
<dbReference type="InterPro" id="IPR007370">
    <property type="entry name" value="Glu_cys_ligase"/>
</dbReference>
<protein>
    <recommendedName>
        <fullName evidence="13">Glutathione biosynthesis bifunctional protein GshAB</fullName>
    </recommendedName>
    <alternativeName>
        <fullName evidence="13">Gamma-GCS-GS</fullName>
        <shortName evidence="13">GCS-GS</shortName>
    </alternativeName>
    <domain>
        <recommendedName>
            <fullName evidence="13">Glutamate--cysteine ligase</fullName>
            <ecNumber evidence="13">6.3.2.2</ecNumber>
        </recommendedName>
        <alternativeName>
            <fullName evidence="13">Gamma-ECS</fullName>
            <shortName evidence="13">GCS</shortName>
        </alternativeName>
        <alternativeName>
            <fullName evidence="13">Gamma-glutamylcysteine synthetase</fullName>
        </alternativeName>
    </domain>
    <domain>
        <recommendedName>
            <fullName evidence="13">Glutathione synthetase</fullName>
            <ecNumber evidence="13">6.3.2.3</ecNumber>
        </recommendedName>
        <alternativeName>
            <fullName evidence="13">GSH synthetase</fullName>
            <shortName evidence="13">GS</shortName>
            <shortName evidence="13">GSH-S</shortName>
            <shortName evidence="13">GSHase</shortName>
        </alternativeName>
        <alternativeName>
            <fullName evidence="13">Glutathione synthase</fullName>
        </alternativeName>
    </domain>
</protein>
<dbReference type="InterPro" id="IPR014746">
    <property type="entry name" value="Gln_synth/guanido_kin_cat_dom"/>
</dbReference>
<evidence type="ECO:0000256" key="13">
    <source>
        <dbReference type="HAMAP-Rule" id="MF_00782"/>
    </source>
</evidence>
<comment type="catalytic activity">
    <reaction evidence="13">
        <text>gamma-L-glutamyl-L-cysteine + glycine + ATP = glutathione + ADP + phosphate + H(+)</text>
        <dbReference type="Rhea" id="RHEA:13557"/>
        <dbReference type="ChEBI" id="CHEBI:15378"/>
        <dbReference type="ChEBI" id="CHEBI:30616"/>
        <dbReference type="ChEBI" id="CHEBI:43474"/>
        <dbReference type="ChEBI" id="CHEBI:57305"/>
        <dbReference type="ChEBI" id="CHEBI:57925"/>
        <dbReference type="ChEBI" id="CHEBI:58173"/>
        <dbReference type="ChEBI" id="CHEBI:456216"/>
        <dbReference type="EC" id="6.3.2.3"/>
    </reaction>
</comment>
<dbReference type="PANTHER" id="PTHR38761">
    <property type="entry name" value="GLUTAMATE--CYSTEINE LIGASE"/>
    <property type="match status" value="1"/>
</dbReference>
<dbReference type="NCBIfam" id="TIGR01435">
    <property type="entry name" value="glu_cys_lig_rel"/>
    <property type="match status" value="1"/>
</dbReference>
<evidence type="ECO:0000256" key="2">
    <source>
        <dbReference type="ARBA" id="ARBA00001946"/>
    </source>
</evidence>
<evidence type="ECO:0000256" key="3">
    <source>
        <dbReference type="ARBA" id="ARBA00005006"/>
    </source>
</evidence>
<comment type="subunit">
    <text evidence="13">Monomer.</text>
</comment>
<dbReference type="Pfam" id="PF04262">
    <property type="entry name" value="Glu_cys_ligase"/>
    <property type="match status" value="2"/>
</dbReference>
<dbReference type="Gene3D" id="3.30.470.20">
    <property type="entry name" value="ATP-grasp fold, B domain"/>
    <property type="match status" value="2"/>
</dbReference>
<accession>U2S4U0</accession>
<dbReference type="PATRIC" id="fig|1321820.3.peg.1"/>
<dbReference type="GO" id="GO:0004363">
    <property type="term" value="F:glutathione synthase activity"/>
    <property type="evidence" value="ECO:0007669"/>
    <property type="project" value="UniProtKB-UniRule"/>
</dbReference>
<comment type="function">
    <text evidence="13">Synthesizes glutathione from L-glutamate and L-cysteine via gamma-L-glutamyl-L-cysteine.</text>
</comment>
<comment type="caution">
    <text evidence="15">The sequence shown here is derived from an EMBL/GenBank/DDBJ whole genome shotgun (WGS) entry which is preliminary data.</text>
</comment>
<dbReference type="Proteomes" id="UP000016637">
    <property type="component" value="Unassembled WGS sequence"/>
</dbReference>
<evidence type="ECO:0000256" key="6">
    <source>
        <dbReference type="ARBA" id="ARBA00022723"/>
    </source>
</evidence>
<dbReference type="InterPro" id="IPR003806">
    <property type="entry name" value="ATP-grasp_PylC-type"/>
</dbReference>
<dbReference type="InterPro" id="IPR011761">
    <property type="entry name" value="ATP-grasp"/>
</dbReference>
<evidence type="ECO:0000256" key="11">
    <source>
        <dbReference type="ARBA" id="ARBA00023268"/>
    </source>
</evidence>